<gene>
    <name evidence="2" type="ORF">SRB5_50210</name>
</gene>
<keyword evidence="1" id="KW-0472">Membrane</keyword>
<accession>A0A7K0CMY7</accession>
<evidence type="ECO:0000313" key="3">
    <source>
        <dbReference type="Proteomes" id="UP000466345"/>
    </source>
</evidence>
<proteinExistence type="predicted"/>
<evidence type="ECO:0000256" key="1">
    <source>
        <dbReference type="SAM" id="Phobius"/>
    </source>
</evidence>
<protein>
    <recommendedName>
        <fullName evidence="4">DUF4307 domain-containing protein</fullName>
    </recommendedName>
</protein>
<dbReference type="AlphaFoldDB" id="A0A7K0CMY7"/>
<sequence>MTAAEVRPPEGRYGRAAADDARSDRRLKLVGAVLGVLGLGVVGWFGYDYVAGTDVSGQLVTFRVQSDTKAVATLEVHKDSQVTGVCTVRAVAEDKSVVGSREIRIEPGKSAESVTVDVRTLSRATSVELLGCQSAG</sequence>
<dbReference type="RefSeq" id="WP_153455692.1">
    <property type="nucleotide sequence ID" value="NZ_WEGJ01000025.1"/>
</dbReference>
<keyword evidence="1" id="KW-1133">Transmembrane helix</keyword>
<dbReference type="Pfam" id="PF14155">
    <property type="entry name" value="DUF4307"/>
    <property type="match status" value="1"/>
</dbReference>
<dbReference type="InterPro" id="IPR025443">
    <property type="entry name" value="DUF4307"/>
</dbReference>
<organism evidence="2 3">
    <name type="scientific">Streptomyces smaragdinus</name>
    <dbReference type="NCBI Taxonomy" id="2585196"/>
    <lineage>
        <taxon>Bacteria</taxon>
        <taxon>Bacillati</taxon>
        <taxon>Actinomycetota</taxon>
        <taxon>Actinomycetes</taxon>
        <taxon>Kitasatosporales</taxon>
        <taxon>Streptomycetaceae</taxon>
        <taxon>Streptomyces</taxon>
    </lineage>
</organism>
<evidence type="ECO:0008006" key="4">
    <source>
        <dbReference type="Google" id="ProtNLM"/>
    </source>
</evidence>
<dbReference type="Proteomes" id="UP000466345">
    <property type="component" value="Unassembled WGS sequence"/>
</dbReference>
<feature type="transmembrane region" description="Helical" evidence="1">
    <location>
        <begin position="29"/>
        <end position="47"/>
    </location>
</feature>
<name>A0A7K0CMY7_9ACTN</name>
<keyword evidence="3" id="KW-1185">Reference proteome</keyword>
<dbReference type="OrthoDB" id="4324067at2"/>
<keyword evidence="1" id="KW-0812">Transmembrane</keyword>
<reference evidence="2 3" key="1">
    <citation type="submission" date="2019-10" db="EMBL/GenBank/DDBJ databases">
        <title>Streptomyces smaragdinus sp. nov. and Streptomyces fabii sp. nov., isolated from the gut of fungus growing-termite Macrotermes natalensis.</title>
        <authorList>
            <person name="Schwitalla J."/>
            <person name="Benndorf R."/>
            <person name="Martin K."/>
            <person name="De Beer W."/>
            <person name="Kaster A.-K."/>
            <person name="Vollmers J."/>
            <person name="Poulsen M."/>
            <person name="Beemelmanns C."/>
        </authorList>
    </citation>
    <scope>NUCLEOTIDE SEQUENCE [LARGE SCALE GENOMIC DNA]</scope>
    <source>
        <strain evidence="2 3">RB5</strain>
    </source>
</reference>
<comment type="caution">
    <text evidence="2">The sequence shown here is derived from an EMBL/GenBank/DDBJ whole genome shotgun (WGS) entry which is preliminary data.</text>
</comment>
<dbReference type="EMBL" id="WEGJ01000025">
    <property type="protein sequence ID" value="MQY14845.1"/>
    <property type="molecule type" value="Genomic_DNA"/>
</dbReference>
<evidence type="ECO:0000313" key="2">
    <source>
        <dbReference type="EMBL" id="MQY14845.1"/>
    </source>
</evidence>